<gene>
    <name evidence="1" type="primary">metW</name>
    <name evidence="1" type="ORF">LU297_07385</name>
</gene>
<dbReference type="EMBL" id="CP089977">
    <property type="protein sequence ID" value="UXZ04407.1"/>
    <property type="molecule type" value="Genomic_DNA"/>
</dbReference>
<sequence length="206" mass="23335">MNNIDHQLVEKWITPNSRVLDLGCGDGTLLAHLQNTLNITGYGLEIDERKIDEAIGKGLNIIEQDLNDGLSRFADGSFDTVVMARALQAVKNPKTLLLDMLRVAKEGIVTFPNFAYWQNRVYLGLKGIMPMSETLPHQWYNTPNIHLCTFKDFERLCDENNIRILDTIAIFDNDNPTNPRSLMGRLVKYSPNLLADVAVYRIAKDD</sequence>
<dbReference type="InterPro" id="IPR029063">
    <property type="entry name" value="SAM-dependent_MTases_sf"/>
</dbReference>
<evidence type="ECO:0000313" key="2">
    <source>
        <dbReference type="Proteomes" id="UP001063782"/>
    </source>
</evidence>
<protein>
    <submittedName>
        <fullName evidence="1">Methionine biosynthesis protein MetW</fullName>
    </submittedName>
</protein>
<dbReference type="Gene3D" id="3.40.50.150">
    <property type="entry name" value="Vaccinia Virus protein VP39"/>
    <property type="match status" value="1"/>
</dbReference>
<dbReference type="Proteomes" id="UP001063782">
    <property type="component" value="Chromosome"/>
</dbReference>
<evidence type="ECO:0000313" key="1">
    <source>
        <dbReference type="EMBL" id="UXZ04407.1"/>
    </source>
</evidence>
<accession>A0ABY6F2V8</accession>
<keyword evidence="2" id="KW-1185">Reference proteome</keyword>
<dbReference type="Pfam" id="PF07021">
    <property type="entry name" value="MetW"/>
    <property type="match status" value="1"/>
</dbReference>
<organism evidence="1 2">
    <name type="scientific">Moraxella nasicaprae</name>
    <dbReference type="NCBI Taxonomy" id="2904122"/>
    <lineage>
        <taxon>Bacteria</taxon>
        <taxon>Pseudomonadati</taxon>
        <taxon>Pseudomonadota</taxon>
        <taxon>Gammaproteobacteria</taxon>
        <taxon>Moraxellales</taxon>
        <taxon>Moraxellaceae</taxon>
        <taxon>Moraxella</taxon>
    </lineage>
</organism>
<dbReference type="RefSeq" id="WP_263075894.1">
    <property type="nucleotide sequence ID" value="NZ_CP089977.1"/>
</dbReference>
<name>A0ABY6F2V8_9GAMM</name>
<dbReference type="InterPro" id="IPR010743">
    <property type="entry name" value="Methionine_synth_MetW"/>
</dbReference>
<reference evidence="1" key="1">
    <citation type="submission" date="2021-12" db="EMBL/GenBank/DDBJ databases">
        <title>taxonomy of Moraxella sp. ZY201224.</title>
        <authorList>
            <person name="Li F."/>
        </authorList>
    </citation>
    <scope>NUCLEOTIDE SEQUENCE</scope>
    <source>
        <strain evidence="1">ZY201224</strain>
    </source>
</reference>
<proteinExistence type="predicted"/>
<dbReference type="CDD" id="cd02440">
    <property type="entry name" value="AdoMet_MTases"/>
    <property type="match status" value="1"/>
</dbReference>
<dbReference type="NCBIfam" id="TIGR02081">
    <property type="entry name" value="metW"/>
    <property type="match status" value="1"/>
</dbReference>
<dbReference type="SUPFAM" id="SSF53335">
    <property type="entry name" value="S-adenosyl-L-methionine-dependent methyltransferases"/>
    <property type="match status" value="1"/>
</dbReference>